<feature type="repeat" description="RCC1" evidence="2">
    <location>
        <begin position="214"/>
        <end position="265"/>
    </location>
</feature>
<dbReference type="Gene3D" id="2.130.10.30">
    <property type="entry name" value="Regulator of chromosome condensation 1/beta-lactamase-inhibitor protein II"/>
    <property type="match status" value="3"/>
</dbReference>
<dbReference type="PANTHER" id="PTHR22870:SF448">
    <property type="entry name" value="REGULATOR OF CHROMOSOME CONDENSATION DOMAIN-CONTAINING PROTEIN"/>
    <property type="match status" value="1"/>
</dbReference>
<name>A0A8J4UVV7_9MYCE</name>
<evidence type="ECO:0000313" key="4">
    <source>
        <dbReference type="EMBL" id="KAF2076936.1"/>
    </source>
</evidence>
<feature type="domain" description="RCC1-like" evidence="3">
    <location>
        <begin position="4"/>
        <end position="276"/>
    </location>
</feature>
<feature type="repeat" description="RCC1" evidence="2">
    <location>
        <begin position="61"/>
        <end position="112"/>
    </location>
</feature>
<feature type="repeat" description="RCC1" evidence="2">
    <location>
        <begin position="313"/>
        <end position="363"/>
    </location>
</feature>
<dbReference type="InterPro" id="IPR051210">
    <property type="entry name" value="Ub_ligase/GEF_domain"/>
</dbReference>
<feature type="repeat" description="RCC1" evidence="2">
    <location>
        <begin position="161"/>
        <end position="213"/>
    </location>
</feature>
<dbReference type="InterPro" id="IPR000408">
    <property type="entry name" value="Reg_chr_condens"/>
</dbReference>
<dbReference type="InterPro" id="IPR009091">
    <property type="entry name" value="RCC1/BLIP-II"/>
</dbReference>
<dbReference type="Pfam" id="PF00415">
    <property type="entry name" value="RCC1"/>
    <property type="match status" value="1"/>
</dbReference>
<dbReference type="SUPFAM" id="SSF48403">
    <property type="entry name" value="Ankyrin repeat"/>
    <property type="match status" value="1"/>
</dbReference>
<sequence length="797" mass="89880">MNLGRLFVFGKNSHGQLGVELGKEVIYDQDNYTCDPTLIQDYEDVELVSCGVSHTGFIAGGEIYTFGNGSFGKLGLGTAADQKIPRIVYAGQNIKFSDLQCGNEHTIAKTIYGDVYCWGSGSFGRIGNSSFTSIWTPIRVLTGAQSVYAGGASSAAVMKDGSVKTWGYNKYGQLGVGHQNNLNHPENLTFFHAGNKVISFSIGDRHMGAVNESGELYTWGCNEDYQLGEGLLHKSTPFLVKFKNIGARFKFVKCGGMFTAGIANHTDNNALYIWGTFVKEYSSTSPKRYFEDVDTLSLSSDCGRHMICKKLNGEVWSFGWGRYGQTGYENNDDTILMNPLKRIVGTPTMVSCGSYHSAILYNDPYQLFCQMIKLNYFEQATTLMNTLKLNKSSTIDTFRNHNQDSIFHILCKQRTHLFFSSLSSWFSATDLAANYLNDEQIPPFFYYAKILQYHTNRAKVDINYQLKNGDTCLHYYARNNMIEDLELALGLKADDKIRNNDKQLALDLLAEKPQAFAIKKKFRLHDIGIIYSPSFYNLAAKIQASFEESFLNCVLISSKDNEDRNCLCYIFFVSRESLSNRYMTAFLLDFASKGPMISIWAEKLAITDPTLESCIYRSQLVDFSSSDIYKDSLSVLFEGVYNMINSTGSDDDDQEDSDNKPDTEVVTVSDQKSVFISCDPTKLGQFTQLTEFLSRHNISVTPREKGILSSWVVLLLVTNAEFSPLIKDEVSLAENRNKPVIPIYYADRKVDEAFRYSFANSPKIQYNEMGFNQILLLIQLYYKQIECSTLLFQLKNK</sequence>
<reference evidence="4" key="1">
    <citation type="submission" date="2020-01" db="EMBL/GenBank/DDBJ databases">
        <title>Development of genomics and gene disruption for Polysphondylium violaceum indicates a role for the polyketide synthase stlB in stalk morphogenesis.</title>
        <authorList>
            <person name="Narita B."/>
            <person name="Kawabe Y."/>
            <person name="Kin K."/>
            <person name="Saito T."/>
            <person name="Gibbs R."/>
            <person name="Kuspa A."/>
            <person name="Muzny D."/>
            <person name="Queller D."/>
            <person name="Richards S."/>
            <person name="Strassman J."/>
            <person name="Sucgang R."/>
            <person name="Worley K."/>
            <person name="Schaap P."/>
        </authorList>
    </citation>
    <scope>NUCLEOTIDE SEQUENCE</scope>
    <source>
        <strain evidence="4">QSvi11</strain>
    </source>
</reference>
<dbReference type="EMBL" id="AJWJ01000044">
    <property type="protein sequence ID" value="KAF2076936.1"/>
    <property type="molecule type" value="Genomic_DNA"/>
</dbReference>
<dbReference type="InterPro" id="IPR058923">
    <property type="entry name" value="RCC1-like_dom"/>
</dbReference>
<keyword evidence="1" id="KW-0677">Repeat</keyword>
<gene>
    <name evidence="4" type="ORF">CYY_001774</name>
</gene>
<proteinExistence type="predicted"/>
<dbReference type="PANTHER" id="PTHR22870">
    <property type="entry name" value="REGULATOR OF CHROMOSOME CONDENSATION"/>
    <property type="match status" value="1"/>
</dbReference>
<dbReference type="Gene3D" id="1.25.40.20">
    <property type="entry name" value="Ankyrin repeat-containing domain"/>
    <property type="match status" value="1"/>
</dbReference>
<dbReference type="Pfam" id="PF25390">
    <property type="entry name" value="WD40_RLD"/>
    <property type="match status" value="1"/>
</dbReference>
<evidence type="ECO:0000256" key="1">
    <source>
        <dbReference type="ARBA" id="ARBA00022737"/>
    </source>
</evidence>
<evidence type="ECO:0000256" key="2">
    <source>
        <dbReference type="PROSITE-ProRule" id="PRU00235"/>
    </source>
</evidence>
<dbReference type="AlphaFoldDB" id="A0A8J4UVV7"/>
<comment type="caution">
    <text evidence="4">The sequence shown here is derived from an EMBL/GenBank/DDBJ whole genome shotgun (WGS) entry which is preliminary data.</text>
</comment>
<feature type="repeat" description="RCC1" evidence="2">
    <location>
        <begin position="113"/>
        <end position="160"/>
    </location>
</feature>
<dbReference type="OrthoDB" id="10256179at2759"/>
<evidence type="ECO:0000313" key="5">
    <source>
        <dbReference type="Proteomes" id="UP000695562"/>
    </source>
</evidence>
<protein>
    <recommendedName>
        <fullName evidence="3">RCC1-like domain-containing protein</fullName>
    </recommendedName>
</protein>
<feature type="repeat" description="RCC1" evidence="2">
    <location>
        <begin position="4"/>
        <end position="61"/>
    </location>
</feature>
<dbReference type="Proteomes" id="UP000695562">
    <property type="component" value="Unassembled WGS sequence"/>
</dbReference>
<keyword evidence="5" id="KW-1185">Reference proteome</keyword>
<organism evidence="4 5">
    <name type="scientific">Polysphondylium violaceum</name>
    <dbReference type="NCBI Taxonomy" id="133409"/>
    <lineage>
        <taxon>Eukaryota</taxon>
        <taxon>Amoebozoa</taxon>
        <taxon>Evosea</taxon>
        <taxon>Eumycetozoa</taxon>
        <taxon>Dictyostelia</taxon>
        <taxon>Dictyosteliales</taxon>
        <taxon>Dictyosteliaceae</taxon>
        <taxon>Polysphondylium</taxon>
    </lineage>
</organism>
<accession>A0A8J4UVV7</accession>
<dbReference type="SUPFAM" id="SSF50985">
    <property type="entry name" value="RCC1/BLIP-II"/>
    <property type="match status" value="1"/>
</dbReference>
<dbReference type="PRINTS" id="PR00633">
    <property type="entry name" value="RCCNDNSATION"/>
</dbReference>
<evidence type="ECO:0000259" key="3">
    <source>
        <dbReference type="Pfam" id="PF25390"/>
    </source>
</evidence>
<dbReference type="PROSITE" id="PS50012">
    <property type="entry name" value="RCC1_3"/>
    <property type="match status" value="6"/>
</dbReference>
<dbReference type="InterPro" id="IPR036770">
    <property type="entry name" value="Ankyrin_rpt-contain_sf"/>
</dbReference>